<dbReference type="Proteomes" id="UP000293874">
    <property type="component" value="Unassembled WGS sequence"/>
</dbReference>
<accession>A0A4V2F1P2</accession>
<dbReference type="InterPro" id="IPR022790">
    <property type="entry name" value="GH26_dom"/>
</dbReference>
<dbReference type="GO" id="GO:0016985">
    <property type="term" value="F:mannan endo-1,4-beta-mannosidase activity"/>
    <property type="evidence" value="ECO:0007669"/>
    <property type="project" value="InterPro"/>
</dbReference>
<keyword evidence="5" id="KW-0732">Signal</keyword>
<dbReference type="InterPro" id="IPR000805">
    <property type="entry name" value="Glyco_hydro_26"/>
</dbReference>
<dbReference type="PANTHER" id="PTHR40079">
    <property type="entry name" value="MANNAN ENDO-1,4-BETA-MANNOSIDASE E-RELATED"/>
    <property type="match status" value="1"/>
</dbReference>
<protein>
    <submittedName>
        <fullName evidence="7">Glycosyl hydrolase family 26</fullName>
    </submittedName>
</protein>
<name>A0A4V2F1P2_9BACT</name>
<feature type="active site" description="Nucleophile" evidence="4">
    <location>
        <position position="357"/>
    </location>
</feature>
<feature type="chain" id="PRO_5020799791" evidence="5">
    <location>
        <begin position="26"/>
        <end position="431"/>
    </location>
</feature>
<evidence type="ECO:0000313" key="7">
    <source>
        <dbReference type="EMBL" id="RZS74466.1"/>
    </source>
</evidence>
<dbReference type="SUPFAM" id="SSF51445">
    <property type="entry name" value="(Trans)glycosidases"/>
    <property type="match status" value="1"/>
</dbReference>
<evidence type="ECO:0000313" key="8">
    <source>
        <dbReference type="Proteomes" id="UP000293874"/>
    </source>
</evidence>
<dbReference type="AlphaFoldDB" id="A0A4V2F1P2"/>
<reference evidence="7 8" key="1">
    <citation type="submission" date="2019-02" db="EMBL/GenBank/DDBJ databases">
        <title>Genomic Encyclopedia of Type Strains, Phase IV (KMG-IV): sequencing the most valuable type-strain genomes for metagenomic binning, comparative biology and taxonomic classification.</title>
        <authorList>
            <person name="Goeker M."/>
        </authorList>
    </citation>
    <scope>NUCLEOTIDE SEQUENCE [LARGE SCALE GENOMIC DNA]</scope>
    <source>
        <strain evidence="7 8">DSM 18116</strain>
    </source>
</reference>
<dbReference type="GO" id="GO:0006080">
    <property type="term" value="P:substituted mannan metabolic process"/>
    <property type="evidence" value="ECO:0007669"/>
    <property type="project" value="InterPro"/>
</dbReference>
<dbReference type="PRINTS" id="PR00739">
    <property type="entry name" value="GLHYDRLASE26"/>
</dbReference>
<keyword evidence="2 4" id="KW-0378">Hydrolase</keyword>
<dbReference type="PANTHER" id="PTHR40079:SF4">
    <property type="entry name" value="GH26 DOMAIN-CONTAINING PROTEIN-RELATED"/>
    <property type="match status" value="1"/>
</dbReference>
<comment type="caution">
    <text evidence="7">The sequence shown here is derived from an EMBL/GenBank/DDBJ whole genome shotgun (WGS) entry which is preliminary data.</text>
</comment>
<evidence type="ECO:0000259" key="6">
    <source>
        <dbReference type="PROSITE" id="PS51764"/>
    </source>
</evidence>
<evidence type="ECO:0000256" key="3">
    <source>
        <dbReference type="ARBA" id="ARBA00023295"/>
    </source>
</evidence>
<gene>
    <name evidence="7" type="ORF">EV199_0314</name>
</gene>
<dbReference type="EMBL" id="SGXA01000001">
    <property type="protein sequence ID" value="RZS74466.1"/>
    <property type="molecule type" value="Genomic_DNA"/>
</dbReference>
<dbReference type="PROSITE" id="PS51764">
    <property type="entry name" value="GH26"/>
    <property type="match status" value="1"/>
</dbReference>
<keyword evidence="8" id="KW-1185">Reference proteome</keyword>
<feature type="signal peptide" evidence="5">
    <location>
        <begin position="1"/>
        <end position="25"/>
    </location>
</feature>
<dbReference type="Pfam" id="PF02156">
    <property type="entry name" value="Glyco_hydro_26"/>
    <property type="match status" value="1"/>
</dbReference>
<comment type="similarity">
    <text evidence="1 4">Belongs to the glycosyl hydrolase 26 family.</text>
</comment>
<dbReference type="Gene3D" id="3.20.20.80">
    <property type="entry name" value="Glycosidases"/>
    <property type="match status" value="1"/>
</dbReference>
<evidence type="ECO:0000256" key="5">
    <source>
        <dbReference type="SAM" id="SignalP"/>
    </source>
</evidence>
<feature type="active site" description="Proton donor" evidence="4">
    <location>
        <position position="243"/>
    </location>
</feature>
<dbReference type="InterPro" id="IPR017853">
    <property type="entry name" value="GH"/>
</dbReference>
<evidence type="ECO:0000256" key="4">
    <source>
        <dbReference type="PROSITE-ProRule" id="PRU01100"/>
    </source>
</evidence>
<proteinExistence type="inferred from homology"/>
<keyword evidence="3 4" id="KW-0326">Glycosidase</keyword>
<evidence type="ECO:0000256" key="2">
    <source>
        <dbReference type="ARBA" id="ARBA00022801"/>
    </source>
</evidence>
<feature type="domain" description="GH26" evidence="6">
    <location>
        <begin position="113"/>
        <end position="424"/>
    </location>
</feature>
<organism evidence="7 8">
    <name type="scientific">Pseudobacter ginsenosidimutans</name>
    <dbReference type="NCBI Taxonomy" id="661488"/>
    <lineage>
        <taxon>Bacteria</taxon>
        <taxon>Pseudomonadati</taxon>
        <taxon>Bacteroidota</taxon>
        <taxon>Chitinophagia</taxon>
        <taxon>Chitinophagales</taxon>
        <taxon>Chitinophagaceae</taxon>
        <taxon>Pseudobacter</taxon>
    </lineage>
</organism>
<evidence type="ECO:0000256" key="1">
    <source>
        <dbReference type="ARBA" id="ARBA00007754"/>
    </source>
</evidence>
<sequence length="431" mass="46729">MKVLIMKEATIMIKAILCLILGASASHCSKNSTSPSTPEVQILNGTVVVMSADPVAGDEFTGNMYISYSGGNGAAFEDGNAITSSGVTGLNAVLQKGILEKGIGHLVYKINGTAAAAGNANFTLSFGGQSANVSVLVTEKQTASKMTWGFFDDSGTPLSFYDGFGKKPSMVMMFDLWDLTGNRDFPTAFCNNADAAGYLPHITLEPKMGLVELMSGKYDADIQEYGQAIAAFGKPIILRFAHEFNGDWYPWSIFNGALVPASTYVQAFRYVQDKMKAAGAVNARWAWSPNNANGANNPQTLDSYYPGDEYVDIIGMDGYNFGTSQNWSSWQSFSQVFGNLYNWITGTHPNKPIFIAEMGCSSTGGNKAGWINDMFLQLETNFPKISSIVWFNIDKETDWRFTVDQNSIDAFKAGLNGSRVISDRTLGGIIK</sequence>